<evidence type="ECO:0000313" key="2">
    <source>
        <dbReference type="EMBL" id="GBP67585.1"/>
    </source>
</evidence>
<evidence type="ECO:0000313" key="3">
    <source>
        <dbReference type="Proteomes" id="UP000299102"/>
    </source>
</evidence>
<reference evidence="2 3" key="1">
    <citation type="journal article" date="2019" name="Commun. Biol.">
        <title>The bagworm genome reveals a unique fibroin gene that provides high tensile strength.</title>
        <authorList>
            <person name="Kono N."/>
            <person name="Nakamura H."/>
            <person name="Ohtoshi R."/>
            <person name="Tomita M."/>
            <person name="Numata K."/>
            <person name="Arakawa K."/>
        </authorList>
    </citation>
    <scope>NUCLEOTIDE SEQUENCE [LARGE SCALE GENOMIC DNA]</scope>
</reference>
<sequence>MPFPTCDVEGISTSQVGNKKNCWPSLSCEFGSVASESVTAGRPRARRPPPRALAPSATGGDRFADNSRSCLRGPYALLTSFRAVFYARIYRK</sequence>
<feature type="region of interest" description="Disordered" evidence="1">
    <location>
        <begin position="38"/>
        <end position="62"/>
    </location>
</feature>
<dbReference type="AlphaFoldDB" id="A0A4C1XZH6"/>
<gene>
    <name evidence="2" type="ORF">EVAR_98639_1</name>
</gene>
<dbReference type="Proteomes" id="UP000299102">
    <property type="component" value="Unassembled WGS sequence"/>
</dbReference>
<keyword evidence="3" id="KW-1185">Reference proteome</keyword>
<accession>A0A4C1XZH6</accession>
<comment type="caution">
    <text evidence="2">The sequence shown here is derived from an EMBL/GenBank/DDBJ whole genome shotgun (WGS) entry which is preliminary data.</text>
</comment>
<dbReference type="EMBL" id="BGZK01000987">
    <property type="protein sequence ID" value="GBP67585.1"/>
    <property type="molecule type" value="Genomic_DNA"/>
</dbReference>
<name>A0A4C1XZH6_EUMVA</name>
<organism evidence="2 3">
    <name type="scientific">Eumeta variegata</name>
    <name type="common">Bagworm moth</name>
    <name type="synonym">Eumeta japonica</name>
    <dbReference type="NCBI Taxonomy" id="151549"/>
    <lineage>
        <taxon>Eukaryota</taxon>
        <taxon>Metazoa</taxon>
        <taxon>Ecdysozoa</taxon>
        <taxon>Arthropoda</taxon>
        <taxon>Hexapoda</taxon>
        <taxon>Insecta</taxon>
        <taxon>Pterygota</taxon>
        <taxon>Neoptera</taxon>
        <taxon>Endopterygota</taxon>
        <taxon>Lepidoptera</taxon>
        <taxon>Glossata</taxon>
        <taxon>Ditrysia</taxon>
        <taxon>Tineoidea</taxon>
        <taxon>Psychidae</taxon>
        <taxon>Oiketicinae</taxon>
        <taxon>Eumeta</taxon>
    </lineage>
</organism>
<proteinExistence type="predicted"/>
<evidence type="ECO:0000256" key="1">
    <source>
        <dbReference type="SAM" id="MobiDB-lite"/>
    </source>
</evidence>
<protein>
    <submittedName>
        <fullName evidence="2">Uncharacterized protein</fullName>
    </submittedName>
</protein>